<keyword evidence="5" id="KW-0808">Transferase</keyword>
<comment type="caution">
    <text evidence="5">The sequence shown here is derived from an EMBL/GenBank/DDBJ whole genome shotgun (WGS) entry which is preliminary data.</text>
</comment>
<dbReference type="GO" id="GO:0008270">
    <property type="term" value="F:zinc ion binding"/>
    <property type="evidence" value="ECO:0007669"/>
    <property type="project" value="UniProtKB-KW"/>
</dbReference>
<keyword evidence="2" id="KW-0863">Zinc-finger</keyword>
<dbReference type="EMBL" id="CACRXK020011071">
    <property type="protein sequence ID" value="CAB4020678.1"/>
    <property type="molecule type" value="Genomic_DNA"/>
</dbReference>
<dbReference type="OrthoDB" id="6242193at2759"/>
<evidence type="ECO:0000313" key="6">
    <source>
        <dbReference type="Proteomes" id="UP001152795"/>
    </source>
</evidence>
<evidence type="ECO:0000256" key="4">
    <source>
        <dbReference type="ARBA" id="ARBA00023125"/>
    </source>
</evidence>
<evidence type="ECO:0000256" key="1">
    <source>
        <dbReference type="ARBA" id="ARBA00022723"/>
    </source>
</evidence>
<name>A0A6S7KJI9_PARCT</name>
<dbReference type="SMART" id="SM00692">
    <property type="entry name" value="DM3"/>
    <property type="match status" value="1"/>
</dbReference>
<evidence type="ECO:0000256" key="3">
    <source>
        <dbReference type="ARBA" id="ARBA00022833"/>
    </source>
</evidence>
<dbReference type="SMART" id="SM00980">
    <property type="entry name" value="THAP"/>
    <property type="match status" value="1"/>
</dbReference>
<keyword evidence="1" id="KW-0479">Metal-binding</keyword>
<evidence type="ECO:0000256" key="2">
    <source>
        <dbReference type="ARBA" id="ARBA00022771"/>
    </source>
</evidence>
<evidence type="ECO:0000313" key="5">
    <source>
        <dbReference type="EMBL" id="CAB4020678.1"/>
    </source>
</evidence>
<dbReference type="PANTHER" id="PTHR47510">
    <property type="entry name" value="REVERSE TRANSCRIPTASE DOMAIN-CONTAINING PROTEIN"/>
    <property type="match status" value="1"/>
</dbReference>
<dbReference type="AlphaFoldDB" id="A0A6S7KJI9"/>
<protein>
    <submittedName>
        <fullName evidence="5">RNA-directed DNA polymerase from mobile element jockey</fullName>
    </submittedName>
</protein>
<dbReference type="PROSITE" id="PS50950">
    <property type="entry name" value="ZF_THAP"/>
    <property type="match status" value="1"/>
</dbReference>
<keyword evidence="4" id="KW-0238">DNA-binding</keyword>
<keyword evidence="6" id="KW-1185">Reference proteome</keyword>
<sequence>MPVYFSSVLNGNDNPIDSITPPSTTGCESTLSELNPCLDNVLIVLLNLDTNKATGPDGIPPRLLKETAHQIATSLCSLFNRSLNSGYLPEDWKLANIIPVFKKGEQNPRRSCTTQLVEVLNSIGSLLDSGKQTDVIFVDMSKAFDKVSHAALIAKLERYNISMDLCSIGFLLIDIIVDSALLLLVQRLLKNQFLREYLKAVSLAPSCSSSIFPLNNPKVLGKWEKAVREVNNSPDWKATRYTYICSKHFPQSDYIIPPSENESCRLKSTAVPTIFNSSSNSVYGIPKKLRKKIEHPCNLEVLTTVSSLDIVKHDHTYCKKANTIEDLEKDQDRKTLEDKRKIKIKACSNNKAN</sequence>
<reference evidence="5" key="1">
    <citation type="submission" date="2020-04" db="EMBL/GenBank/DDBJ databases">
        <authorList>
            <person name="Alioto T."/>
            <person name="Alioto T."/>
            <person name="Gomez Garrido J."/>
        </authorList>
    </citation>
    <scope>NUCLEOTIDE SEQUENCE</scope>
    <source>
        <strain evidence="5">A484AB</strain>
    </source>
</reference>
<dbReference type="GO" id="GO:0003677">
    <property type="term" value="F:DNA binding"/>
    <property type="evidence" value="ECO:0007669"/>
    <property type="project" value="UniProtKB-UniRule"/>
</dbReference>
<keyword evidence="5" id="KW-0695">RNA-directed DNA polymerase</keyword>
<dbReference type="PANTHER" id="PTHR47510:SF3">
    <property type="entry name" value="ENDO_EXONUCLEASE_PHOSPHATASE DOMAIN-CONTAINING PROTEIN"/>
    <property type="match status" value="1"/>
</dbReference>
<proteinExistence type="predicted"/>
<dbReference type="SUPFAM" id="SSF57716">
    <property type="entry name" value="Glucocorticoid receptor-like (DNA-binding domain)"/>
    <property type="match status" value="1"/>
</dbReference>
<keyword evidence="5" id="KW-0548">Nucleotidyltransferase</keyword>
<dbReference type="GO" id="GO:0003964">
    <property type="term" value="F:RNA-directed DNA polymerase activity"/>
    <property type="evidence" value="ECO:0007669"/>
    <property type="project" value="UniProtKB-KW"/>
</dbReference>
<dbReference type="InterPro" id="IPR006612">
    <property type="entry name" value="THAP_Znf"/>
</dbReference>
<organism evidence="5 6">
    <name type="scientific">Paramuricea clavata</name>
    <name type="common">Red gorgonian</name>
    <name type="synonym">Violescent sea-whip</name>
    <dbReference type="NCBI Taxonomy" id="317549"/>
    <lineage>
        <taxon>Eukaryota</taxon>
        <taxon>Metazoa</taxon>
        <taxon>Cnidaria</taxon>
        <taxon>Anthozoa</taxon>
        <taxon>Octocorallia</taxon>
        <taxon>Malacalcyonacea</taxon>
        <taxon>Plexauridae</taxon>
        <taxon>Paramuricea</taxon>
    </lineage>
</organism>
<dbReference type="Pfam" id="PF05485">
    <property type="entry name" value="THAP"/>
    <property type="match status" value="1"/>
</dbReference>
<gene>
    <name evidence="5" type="ORF">PACLA_8A081046</name>
</gene>
<accession>A0A6S7KJI9</accession>
<keyword evidence="3" id="KW-0862">Zinc</keyword>
<dbReference type="Proteomes" id="UP001152795">
    <property type="component" value="Unassembled WGS sequence"/>
</dbReference>